<dbReference type="Proteomes" id="UP000294621">
    <property type="component" value="Unassembled WGS sequence"/>
</dbReference>
<proteinExistence type="predicted"/>
<feature type="transmembrane region" description="Helical" evidence="1">
    <location>
        <begin position="157"/>
        <end position="178"/>
    </location>
</feature>
<evidence type="ECO:0000313" key="2">
    <source>
        <dbReference type="EMBL" id="TDL40125.1"/>
    </source>
</evidence>
<sequence>MENRKHELRLVTYAARGGSVKSRVNAFLVRWVGWVTLGESLGFLGPVVGQLIAAAFLRNGVLLLVLGGVVEGAVLGWFQAHVLRGRLPAVSVRRWVSLTALAAAIAWTLGLFPAATDAWQEWPAAAQIGGASVAGVLLLGSIGFAQWIELRRHVAGAWRWIAGSAAAWAAGLAVFFAVSTPLWQPGQEQWLVAAIGVGAAVLMAFTMAVISGVVLVRILPDRP</sequence>
<evidence type="ECO:0000256" key="1">
    <source>
        <dbReference type="SAM" id="Phobius"/>
    </source>
</evidence>
<protein>
    <submittedName>
        <fullName evidence="2">Uncharacterized protein</fullName>
    </submittedName>
</protein>
<feature type="transmembrane region" description="Helical" evidence="1">
    <location>
        <begin position="95"/>
        <end position="112"/>
    </location>
</feature>
<gene>
    <name evidence="2" type="ORF">E2R57_06140</name>
</gene>
<feature type="transmembrane region" description="Helical" evidence="1">
    <location>
        <begin position="124"/>
        <end position="145"/>
    </location>
</feature>
<comment type="caution">
    <text evidence="2">The sequence shown here is derived from an EMBL/GenBank/DDBJ whole genome shotgun (WGS) entry which is preliminary data.</text>
</comment>
<name>A0A4R5Y9Z0_9MICC</name>
<accession>A0A4R5Y9Z0</accession>
<keyword evidence="1" id="KW-0472">Membrane</keyword>
<dbReference type="EMBL" id="SMZQ01000002">
    <property type="protein sequence ID" value="TDL40125.1"/>
    <property type="molecule type" value="Genomic_DNA"/>
</dbReference>
<keyword evidence="1" id="KW-0812">Transmembrane</keyword>
<keyword evidence="1" id="KW-1133">Transmembrane helix</keyword>
<dbReference type="AlphaFoldDB" id="A0A4R5Y9Z0"/>
<dbReference type="STRING" id="683150.G205_20764"/>
<feature type="transmembrane region" description="Helical" evidence="1">
    <location>
        <begin position="31"/>
        <end position="56"/>
    </location>
</feature>
<evidence type="ECO:0000313" key="3">
    <source>
        <dbReference type="Proteomes" id="UP000294621"/>
    </source>
</evidence>
<feature type="transmembrane region" description="Helical" evidence="1">
    <location>
        <begin position="190"/>
        <end position="219"/>
    </location>
</feature>
<reference evidence="2 3" key="1">
    <citation type="submission" date="2019-03" db="EMBL/GenBank/DDBJ databases">
        <title>Genome Sequencing and Assembly of Various Microbes Isolated from Partially Reclaimed Soil and Acid Mine Drainage (AMD) Site.</title>
        <authorList>
            <person name="Steinbock B."/>
            <person name="Bechtold R."/>
            <person name="Sevigny J.L."/>
            <person name="Thomas D."/>
            <person name="Cuthill L.R."/>
            <person name="Aveiro Johannsen E.J."/>
            <person name="Thomas K."/>
            <person name="Ghosh A."/>
        </authorList>
    </citation>
    <scope>NUCLEOTIDE SEQUENCE [LARGE SCALE GENOMIC DNA]</scope>
    <source>
        <strain evidence="2 3">S-A1</strain>
    </source>
</reference>
<feature type="transmembrane region" description="Helical" evidence="1">
    <location>
        <begin position="62"/>
        <end position="83"/>
    </location>
</feature>
<organism evidence="2 3">
    <name type="scientific">Arthrobacter nitrophenolicus</name>
    <dbReference type="NCBI Taxonomy" id="683150"/>
    <lineage>
        <taxon>Bacteria</taxon>
        <taxon>Bacillati</taxon>
        <taxon>Actinomycetota</taxon>
        <taxon>Actinomycetes</taxon>
        <taxon>Micrococcales</taxon>
        <taxon>Micrococcaceae</taxon>
        <taxon>Arthrobacter</taxon>
    </lineage>
</organism>
<dbReference type="OrthoDB" id="7188487at2"/>